<accession>A0ABY5PEA9</accession>
<dbReference type="EMBL" id="CP088295">
    <property type="protein sequence ID" value="UUY02963.1"/>
    <property type="molecule type" value="Genomic_DNA"/>
</dbReference>
<organism evidence="2 3">
    <name type="scientific">Svornostia abyssi</name>
    <dbReference type="NCBI Taxonomy" id="2898438"/>
    <lineage>
        <taxon>Bacteria</taxon>
        <taxon>Bacillati</taxon>
        <taxon>Actinomycetota</taxon>
        <taxon>Thermoleophilia</taxon>
        <taxon>Solirubrobacterales</taxon>
        <taxon>Baekduiaceae</taxon>
        <taxon>Svornostia</taxon>
    </lineage>
</organism>
<proteinExistence type="predicted"/>
<keyword evidence="1" id="KW-0732">Signal</keyword>
<dbReference type="Proteomes" id="UP001058860">
    <property type="component" value="Chromosome"/>
</dbReference>
<protein>
    <submittedName>
        <fullName evidence="2">Uncharacterized protein</fullName>
    </submittedName>
</protein>
<reference evidence="3" key="1">
    <citation type="submission" date="2021-11" db="EMBL/GenBank/DDBJ databases">
        <title>Cultivation dependent microbiological survey of springs from the worlds oldest radium mine currently devoted to the extraction of radon-saturated water.</title>
        <authorList>
            <person name="Kapinusova G."/>
            <person name="Smrhova T."/>
            <person name="Strejcek M."/>
            <person name="Suman J."/>
            <person name="Jani K."/>
            <person name="Pajer P."/>
            <person name="Uhlik O."/>
        </authorList>
    </citation>
    <scope>NUCLEOTIDE SEQUENCE [LARGE SCALE GENOMIC DNA]</scope>
    <source>
        <strain evidence="3">J379</strain>
    </source>
</reference>
<dbReference type="RefSeq" id="WP_353863483.1">
    <property type="nucleotide sequence ID" value="NZ_CP088295.1"/>
</dbReference>
<evidence type="ECO:0000313" key="3">
    <source>
        <dbReference type="Proteomes" id="UP001058860"/>
    </source>
</evidence>
<evidence type="ECO:0000313" key="2">
    <source>
        <dbReference type="EMBL" id="UUY02963.1"/>
    </source>
</evidence>
<name>A0ABY5PEA9_9ACTN</name>
<keyword evidence="3" id="KW-1185">Reference proteome</keyword>
<gene>
    <name evidence="2" type="ORF">LRS13_20110</name>
</gene>
<feature type="signal peptide" evidence="1">
    <location>
        <begin position="1"/>
        <end position="26"/>
    </location>
</feature>
<evidence type="ECO:0000256" key="1">
    <source>
        <dbReference type="SAM" id="SignalP"/>
    </source>
</evidence>
<sequence length="622" mass="65717">MTTPARVLTAALLLAALAASAPTAQAATRCPVPKVAWKLEGRKVCAKAPPGHRRALPLNAALAGSWIPSASKTAPGGRTLVPQPLRRAAPRLAQTATTLAKRILALPATPRLRLRAAGGRGRVVLVDEVELDRKVQPDGTVVISKGKATVFEDESKDMTAEIEARSKDGRTRLIYRPTMDDLQSARPEVGCPTADGVVTTSSRFSTGGTAIALNGGRVLSSRTHRETFSVRGRGQVGRDARLASVDAVATYHLERFERGLQYEIKASLPARVSRDGAPVISGTPSVDVRVRALGYTAAEERAYERETAAAVVQDTNIVKTLTWQADEIRDALVIAERTWYEVPNNCADVVFTPHTDIEQGQKVAVEGFTSTREGDVESPGTITVTSVGRGGFDTIKAQTDPGDRARFTATGAAPDENRNTVYADVIATSMAGRARGFYSGFAKDVKLPKTFTGTVSSNQTTGGAGATWAGTATYTRTSLTRLPDGTVRGWYDLTAASLSNARSWLGPSAGCRTEATGTGGRIDAGDLEVFLRPDGRREYALHYDVKLTTTFGPVNCPPGVPLPSYGGDIAAVVHSRTQADLQTGGGLRPVGADLRIAEQGLSGILGAAGMDVTADWSLTPAD</sequence>
<feature type="chain" id="PRO_5046800679" evidence="1">
    <location>
        <begin position="27"/>
        <end position="622"/>
    </location>
</feature>